<sequence>MGEIVYSTTTLIPDNYLDISFKAVSIQGCNAYLNYLKELEEIKLDHIWSTIKDEIITLQRKGLNPDFSKLPMVIETMKESKRFHALLDWNLPAREGIDKLLRQHLRATLLDFDEYLQVQKDVTPNQARY</sequence>
<organism evidence="1 2">
    <name type="scientific">Escherichia coli</name>
    <dbReference type="NCBI Taxonomy" id="562"/>
    <lineage>
        <taxon>Bacteria</taxon>
        <taxon>Pseudomonadati</taxon>
        <taxon>Pseudomonadota</taxon>
        <taxon>Gammaproteobacteria</taxon>
        <taxon>Enterobacterales</taxon>
        <taxon>Enterobacteriaceae</taxon>
        <taxon>Escherichia</taxon>
    </lineage>
</organism>
<protein>
    <submittedName>
        <fullName evidence="1">Uncharacterized protein</fullName>
    </submittedName>
</protein>
<reference evidence="1 2" key="1">
    <citation type="submission" date="2020-02" db="EMBL/GenBank/DDBJ databases">
        <authorList>
            <consortium name="PulseNet: The National Subtyping Network for Foodborne Disease Surveillance"/>
            <person name="Tarr C.L."/>
            <person name="Trees E."/>
            <person name="Katz L.S."/>
            <person name="Carleton-Romer H.A."/>
            <person name="Stroika S."/>
            <person name="Kucerova Z."/>
            <person name="Roache K.F."/>
            <person name="Sabol A.L."/>
            <person name="Besser J."/>
            <person name="Gerner-Smidt P."/>
        </authorList>
    </citation>
    <scope>NUCLEOTIDE SEQUENCE [LARGE SCALE GENOMIC DNA]</scope>
    <source>
        <strain evidence="1 2">PNUSAE002719</strain>
    </source>
</reference>
<comment type="caution">
    <text evidence="1">The sequence shown here is derived from an EMBL/GenBank/DDBJ whole genome shotgun (WGS) entry which is preliminary data.</text>
</comment>
<gene>
    <name evidence="1" type="ORF">A5U30_004217</name>
</gene>
<evidence type="ECO:0000313" key="1">
    <source>
        <dbReference type="EMBL" id="EFM8156508.1"/>
    </source>
</evidence>
<dbReference type="AlphaFoldDB" id="A0A828NXA4"/>
<dbReference type="Proteomes" id="UP000555763">
    <property type="component" value="Unassembled WGS sequence"/>
</dbReference>
<name>A0A828NXA4_ECOLX</name>
<dbReference type="EMBL" id="AATLZG010000033">
    <property type="protein sequence ID" value="EFM8156508.1"/>
    <property type="molecule type" value="Genomic_DNA"/>
</dbReference>
<accession>A0A828NXA4</accession>
<evidence type="ECO:0000313" key="2">
    <source>
        <dbReference type="Proteomes" id="UP000555763"/>
    </source>
</evidence>
<proteinExistence type="predicted"/>